<dbReference type="PATRIC" id="fig|45056.6.peg.262"/>
<protein>
    <recommendedName>
        <fullName evidence="4 13">Tetraacyldisaccharide 4'-kinase</fullName>
        <ecNumber evidence="3 13">2.7.1.130</ecNumber>
    </recommendedName>
    <alternativeName>
        <fullName evidence="12 13">Lipid A 4'-kinase</fullName>
    </alternativeName>
</protein>
<evidence type="ECO:0000256" key="5">
    <source>
        <dbReference type="ARBA" id="ARBA00022516"/>
    </source>
</evidence>
<dbReference type="STRING" id="45056.Lade_0255"/>
<geneLocation type="plasmid" evidence="16 18">
    <name>11</name>
</geneLocation>
<sequence length="322" mass="36425">MITAWLNKVWYEDHPARWALYPFSLVFQGIITVRSWYLKNFRQKKFPVPIIVVGNINVGGVGKTPLVVELARSFSAKDYKVGIVSRGFQAGVKQFPYEVQENDQADLVGDEPLLLAKKAGCPVVIDPDRAEAVRYLCEKKNCNLIISDDGLQHYRMGRAIEIAVIDYRSMGNGLLLPAGPLREKISRLKTVDFIVANGVKKQGCYSMELVGNEVIHLKTGKVIPINELQTPIAAVAGLGNPQRFFNSLQEKGISFKPYPFKDHHSFAEKDFSFPEKIIVMTEKDAVKCTAFAKENFYFLPVRAELDNAFWEALWCHKQLQKK</sequence>
<evidence type="ECO:0000313" key="15">
    <source>
        <dbReference type="EMBL" id="KTC65597.1"/>
    </source>
</evidence>
<comment type="similarity">
    <text evidence="13">Belongs to the LpxK family.</text>
</comment>
<evidence type="ECO:0000313" key="18">
    <source>
        <dbReference type="Proteomes" id="UP000281170"/>
    </source>
</evidence>
<dbReference type="InterPro" id="IPR027417">
    <property type="entry name" value="P-loop_NTPase"/>
</dbReference>
<evidence type="ECO:0000256" key="10">
    <source>
        <dbReference type="ARBA" id="ARBA00022840"/>
    </source>
</evidence>
<keyword evidence="16" id="KW-0614">Plasmid</keyword>
<feature type="transmembrane region" description="Helical" evidence="14">
    <location>
        <begin position="20"/>
        <end position="37"/>
    </location>
</feature>
<evidence type="ECO:0000256" key="3">
    <source>
        <dbReference type="ARBA" id="ARBA00012071"/>
    </source>
</evidence>
<comment type="pathway">
    <text evidence="2 13">Glycolipid biosynthesis; lipid IV(A) biosynthesis; lipid IV(A) from (3R)-3-hydroxytetradecanoyl-[acyl-carrier-protein] and UDP-N-acetyl-alpha-D-glucosamine: step 6/6.</text>
</comment>
<evidence type="ECO:0000256" key="13">
    <source>
        <dbReference type="HAMAP-Rule" id="MF_00409"/>
    </source>
</evidence>
<evidence type="ECO:0000313" key="16">
    <source>
        <dbReference type="EMBL" id="VEH85206.1"/>
    </source>
</evidence>
<keyword evidence="14" id="KW-0472">Membrane</keyword>
<dbReference type="PANTHER" id="PTHR42724:SF1">
    <property type="entry name" value="TETRAACYLDISACCHARIDE 4'-KINASE, MITOCHONDRIAL-RELATED"/>
    <property type="match status" value="1"/>
</dbReference>
<dbReference type="InterPro" id="IPR003758">
    <property type="entry name" value="LpxK"/>
</dbReference>
<keyword evidence="7 13" id="KW-0808">Transferase</keyword>
<keyword evidence="6 13" id="KW-0441">Lipid A biosynthesis</keyword>
<keyword evidence="8 13" id="KW-0547">Nucleotide-binding</keyword>
<keyword evidence="14" id="KW-0812">Transmembrane</keyword>
<dbReference type="AlphaFoldDB" id="A0A0W0R3F0"/>
<keyword evidence="14" id="KW-1133">Transmembrane helix</keyword>
<evidence type="ECO:0000256" key="4">
    <source>
        <dbReference type="ARBA" id="ARBA00016436"/>
    </source>
</evidence>
<dbReference type="EMBL" id="LNKA01000001">
    <property type="protein sequence ID" value="KTC65597.1"/>
    <property type="molecule type" value="Genomic_DNA"/>
</dbReference>
<dbReference type="NCBIfam" id="TIGR00682">
    <property type="entry name" value="lpxK"/>
    <property type="match status" value="1"/>
</dbReference>
<proteinExistence type="inferred from homology"/>
<evidence type="ECO:0000256" key="8">
    <source>
        <dbReference type="ARBA" id="ARBA00022741"/>
    </source>
</evidence>
<dbReference type="GO" id="GO:0005886">
    <property type="term" value="C:plasma membrane"/>
    <property type="evidence" value="ECO:0007669"/>
    <property type="project" value="TreeGrafter"/>
</dbReference>
<dbReference type="GO" id="GO:0009029">
    <property type="term" value="F:lipid-A 4'-kinase activity"/>
    <property type="evidence" value="ECO:0007669"/>
    <property type="project" value="UniProtKB-UniRule"/>
</dbReference>
<evidence type="ECO:0000256" key="1">
    <source>
        <dbReference type="ARBA" id="ARBA00002274"/>
    </source>
</evidence>
<evidence type="ECO:0000256" key="7">
    <source>
        <dbReference type="ARBA" id="ARBA00022679"/>
    </source>
</evidence>
<keyword evidence="10 13" id="KW-0067">ATP-binding</keyword>
<dbReference type="KEGG" id="ladl:NCTC12735_00831"/>
<name>A0A0W0R3F0_9GAMM</name>
<accession>A0A0W0R3F0</accession>
<keyword evidence="17" id="KW-1185">Reference proteome</keyword>
<dbReference type="EMBL" id="LR134420">
    <property type="protein sequence ID" value="VEH85206.1"/>
    <property type="molecule type" value="Genomic_DNA"/>
</dbReference>
<keyword evidence="11 13" id="KW-0443">Lipid metabolism</keyword>
<gene>
    <name evidence="15" type="primary">lpxK_2</name>
    <name evidence="13 16" type="synonym">lpxK</name>
    <name evidence="15" type="ORF">Lade_0255</name>
    <name evidence="16" type="ORF">NCTC12735_00831</name>
</gene>
<dbReference type="GO" id="GO:0005524">
    <property type="term" value="F:ATP binding"/>
    <property type="evidence" value="ECO:0007669"/>
    <property type="project" value="UniProtKB-UniRule"/>
</dbReference>
<dbReference type="SUPFAM" id="SSF52540">
    <property type="entry name" value="P-loop containing nucleoside triphosphate hydrolases"/>
    <property type="match status" value="1"/>
</dbReference>
<dbReference type="EC" id="2.7.1.130" evidence="3 13"/>
<dbReference type="HAMAP" id="MF_00409">
    <property type="entry name" value="LpxK"/>
    <property type="match status" value="1"/>
</dbReference>
<keyword evidence="9 13" id="KW-0418">Kinase</keyword>
<keyword evidence="5 13" id="KW-0444">Lipid biosynthesis</keyword>
<feature type="binding site" evidence="13">
    <location>
        <begin position="57"/>
        <end position="64"/>
    </location>
    <ligand>
        <name>ATP</name>
        <dbReference type="ChEBI" id="CHEBI:30616"/>
    </ligand>
</feature>
<dbReference type="UniPathway" id="UPA00359">
    <property type="reaction ID" value="UER00482"/>
</dbReference>
<dbReference type="PANTHER" id="PTHR42724">
    <property type="entry name" value="TETRAACYLDISACCHARIDE 4'-KINASE"/>
    <property type="match status" value="1"/>
</dbReference>
<dbReference type="Proteomes" id="UP000281170">
    <property type="component" value="Plasmid 11"/>
</dbReference>
<comment type="function">
    <text evidence="1 13">Transfers the gamma-phosphate of ATP to the 4'-position of a tetraacyldisaccharide 1-phosphate intermediate (termed DS-1-P) to form tetraacyldisaccharide 1,4'-bis-phosphate (lipid IVA).</text>
</comment>
<reference evidence="16 18" key="2">
    <citation type="submission" date="2018-12" db="EMBL/GenBank/DDBJ databases">
        <authorList>
            <consortium name="Pathogen Informatics"/>
        </authorList>
    </citation>
    <scope>NUCLEOTIDE SEQUENCE [LARGE SCALE GENOMIC DNA]</scope>
    <source>
        <strain evidence="16 18">NCTC12735</strain>
        <plasmid evidence="18">11</plasmid>
    </source>
</reference>
<dbReference type="GO" id="GO:0009245">
    <property type="term" value="P:lipid A biosynthetic process"/>
    <property type="evidence" value="ECO:0007669"/>
    <property type="project" value="UniProtKB-UniRule"/>
</dbReference>
<organism evidence="15 17">
    <name type="scientific">Legionella adelaidensis</name>
    <dbReference type="NCBI Taxonomy" id="45056"/>
    <lineage>
        <taxon>Bacteria</taxon>
        <taxon>Pseudomonadati</taxon>
        <taxon>Pseudomonadota</taxon>
        <taxon>Gammaproteobacteria</taxon>
        <taxon>Legionellales</taxon>
        <taxon>Legionellaceae</taxon>
        <taxon>Legionella</taxon>
    </lineage>
</organism>
<comment type="catalytic activity">
    <reaction evidence="13">
        <text>a lipid A disaccharide + ATP = a lipid IVA + ADP + H(+)</text>
        <dbReference type="Rhea" id="RHEA:67840"/>
        <dbReference type="ChEBI" id="CHEBI:15378"/>
        <dbReference type="ChEBI" id="CHEBI:30616"/>
        <dbReference type="ChEBI" id="CHEBI:176343"/>
        <dbReference type="ChEBI" id="CHEBI:176425"/>
        <dbReference type="ChEBI" id="CHEBI:456216"/>
        <dbReference type="EC" id="2.7.1.130"/>
    </reaction>
</comment>
<evidence type="ECO:0000256" key="6">
    <source>
        <dbReference type="ARBA" id="ARBA00022556"/>
    </source>
</evidence>
<reference evidence="15 17" key="1">
    <citation type="submission" date="2015-11" db="EMBL/GenBank/DDBJ databases">
        <title>Identification of large and diverse effector repertoires of 38 Legionella species.</title>
        <authorList>
            <person name="Burstein D."/>
            <person name="Amaro F."/>
            <person name="Zusman T."/>
            <person name="Lifshitz Z."/>
            <person name="Cohen O."/>
            <person name="Gilbert J.A."/>
            <person name="Pupko T."/>
            <person name="Shuman H.A."/>
            <person name="Segal G."/>
        </authorList>
    </citation>
    <scope>NUCLEOTIDE SEQUENCE [LARGE SCALE GENOMIC DNA]</scope>
    <source>
        <strain evidence="15 17">1762-AUS-E</strain>
    </source>
</reference>
<evidence type="ECO:0000256" key="2">
    <source>
        <dbReference type="ARBA" id="ARBA00004870"/>
    </source>
</evidence>
<dbReference type="Proteomes" id="UP000054859">
    <property type="component" value="Unassembled WGS sequence"/>
</dbReference>
<evidence type="ECO:0000256" key="9">
    <source>
        <dbReference type="ARBA" id="ARBA00022777"/>
    </source>
</evidence>
<dbReference type="GO" id="GO:0009244">
    <property type="term" value="P:lipopolysaccharide core region biosynthetic process"/>
    <property type="evidence" value="ECO:0007669"/>
    <property type="project" value="TreeGrafter"/>
</dbReference>
<evidence type="ECO:0000256" key="14">
    <source>
        <dbReference type="SAM" id="Phobius"/>
    </source>
</evidence>
<evidence type="ECO:0000256" key="12">
    <source>
        <dbReference type="ARBA" id="ARBA00029757"/>
    </source>
</evidence>
<dbReference type="Pfam" id="PF02606">
    <property type="entry name" value="LpxK"/>
    <property type="match status" value="1"/>
</dbReference>
<evidence type="ECO:0000313" key="17">
    <source>
        <dbReference type="Proteomes" id="UP000054859"/>
    </source>
</evidence>
<evidence type="ECO:0000256" key="11">
    <source>
        <dbReference type="ARBA" id="ARBA00023098"/>
    </source>
</evidence>